<keyword evidence="2" id="KW-1185">Reference proteome</keyword>
<gene>
    <name evidence="1" type="ORF">ASPGLDRAFT_1497142</name>
</gene>
<evidence type="ECO:0000313" key="2">
    <source>
        <dbReference type="Proteomes" id="UP000184300"/>
    </source>
</evidence>
<reference evidence="2" key="1">
    <citation type="journal article" date="2017" name="Genome Biol.">
        <title>Comparative genomics reveals high biological diversity and specific adaptations in the industrially and medically important fungal genus Aspergillus.</title>
        <authorList>
            <person name="de Vries R.P."/>
            <person name="Riley R."/>
            <person name="Wiebenga A."/>
            <person name="Aguilar-Osorio G."/>
            <person name="Amillis S."/>
            <person name="Uchima C.A."/>
            <person name="Anderluh G."/>
            <person name="Asadollahi M."/>
            <person name="Askin M."/>
            <person name="Barry K."/>
            <person name="Battaglia E."/>
            <person name="Bayram O."/>
            <person name="Benocci T."/>
            <person name="Braus-Stromeyer S.A."/>
            <person name="Caldana C."/>
            <person name="Canovas D."/>
            <person name="Cerqueira G.C."/>
            <person name="Chen F."/>
            <person name="Chen W."/>
            <person name="Choi C."/>
            <person name="Clum A."/>
            <person name="Dos Santos R.A."/>
            <person name="Damasio A.R."/>
            <person name="Diallinas G."/>
            <person name="Emri T."/>
            <person name="Fekete E."/>
            <person name="Flipphi M."/>
            <person name="Freyberg S."/>
            <person name="Gallo A."/>
            <person name="Gournas C."/>
            <person name="Habgood R."/>
            <person name="Hainaut M."/>
            <person name="Harispe M.L."/>
            <person name="Henrissat B."/>
            <person name="Hilden K.S."/>
            <person name="Hope R."/>
            <person name="Hossain A."/>
            <person name="Karabika E."/>
            <person name="Karaffa L."/>
            <person name="Karanyi Z."/>
            <person name="Krasevec N."/>
            <person name="Kuo A."/>
            <person name="Kusch H."/>
            <person name="LaButti K."/>
            <person name="Lagendijk E.L."/>
            <person name="Lapidus A."/>
            <person name="Levasseur A."/>
            <person name="Lindquist E."/>
            <person name="Lipzen A."/>
            <person name="Logrieco A.F."/>
            <person name="MacCabe A."/>
            <person name="Maekelae M.R."/>
            <person name="Malavazi I."/>
            <person name="Melin P."/>
            <person name="Meyer V."/>
            <person name="Mielnichuk N."/>
            <person name="Miskei M."/>
            <person name="Molnar A.P."/>
            <person name="Mule G."/>
            <person name="Ngan C.Y."/>
            <person name="Orejas M."/>
            <person name="Orosz E."/>
            <person name="Ouedraogo J.P."/>
            <person name="Overkamp K.M."/>
            <person name="Park H.-S."/>
            <person name="Perrone G."/>
            <person name="Piumi F."/>
            <person name="Punt P.J."/>
            <person name="Ram A.F."/>
            <person name="Ramon A."/>
            <person name="Rauscher S."/>
            <person name="Record E."/>
            <person name="Riano-Pachon D.M."/>
            <person name="Robert V."/>
            <person name="Roehrig J."/>
            <person name="Ruller R."/>
            <person name="Salamov A."/>
            <person name="Salih N.S."/>
            <person name="Samson R.A."/>
            <person name="Sandor E."/>
            <person name="Sanguinetti M."/>
            <person name="Schuetze T."/>
            <person name="Sepcic K."/>
            <person name="Shelest E."/>
            <person name="Sherlock G."/>
            <person name="Sophianopoulou V."/>
            <person name="Squina F.M."/>
            <person name="Sun H."/>
            <person name="Susca A."/>
            <person name="Todd R.B."/>
            <person name="Tsang A."/>
            <person name="Unkles S.E."/>
            <person name="van de Wiele N."/>
            <person name="van Rossen-Uffink D."/>
            <person name="Oliveira J.V."/>
            <person name="Vesth T.C."/>
            <person name="Visser J."/>
            <person name="Yu J.-H."/>
            <person name="Zhou M."/>
            <person name="Andersen M.R."/>
            <person name="Archer D.B."/>
            <person name="Baker S.E."/>
            <person name="Benoit I."/>
            <person name="Brakhage A.A."/>
            <person name="Braus G.H."/>
            <person name="Fischer R."/>
            <person name="Frisvad J.C."/>
            <person name="Goldman G.H."/>
            <person name="Houbraken J."/>
            <person name="Oakley B."/>
            <person name="Pocsi I."/>
            <person name="Scazzocchio C."/>
            <person name="Seiboth B."/>
            <person name="vanKuyk P.A."/>
            <person name="Wortman J."/>
            <person name="Dyer P.S."/>
            <person name="Grigoriev I.V."/>
        </authorList>
    </citation>
    <scope>NUCLEOTIDE SEQUENCE [LARGE SCALE GENOMIC DNA]</scope>
    <source>
        <strain evidence="2">CBS 516.65</strain>
    </source>
</reference>
<protein>
    <submittedName>
        <fullName evidence="1">Uncharacterized protein</fullName>
    </submittedName>
</protein>
<name>A0A1L9VD87_ASPGL</name>
<accession>A0A1L9VD87</accession>
<evidence type="ECO:0000313" key="1">
    <source>
        <dbReference type="EMBL" id="OJJ81876.1"/>
    </source>
</evidence>
<dbReference type="Proteomes" id="UP000184300">
    <property type="component" value="Unassembled WGS sequence"/>
</dbReference>
<dbReference type="RefSeq" id="XP_022398574.1">
    <property type="nucleotide sequence ID" value="XM_022542068.1"/>
</dbReference>
<dbReference type="VEuPathDB" id="FungiDB:ASPGLDRAFT_1497142"/>
<proteinExistence type="predicted"/>
<sequence length="235" mass="26195">MDDKDEVEDHTALETVLEWSSPQYTQYQWSWKETDPNQAAQEGQGLHIPFQFSSRDEVESYAGYLLYLAVSFEDKVEPFHARFFPSPAEIDLSDAHGPYPTEVEAVEPVTTEEVVAVIARLPTGKAPGASGVPNEYLKLLGRPLAAALATLTQGCWDRGYFPKVFKTARTVVPRKPGMATKCEGNFDLTSFSEIGCMLVLASLPVLSYLLVIQPYEEGAFIQGWTVRRPKQTKTK</sequence>
<dbReference type="EMBL" id="KV878904">
    <property type="protein sequence ID" value="OJJ81876.1"/>
    <property type="molecule type" value="Genomic_DNA"/>
</dbReference>
<dbReference type="AlphaFoldDB" id="A0A1L9VD87"/>
<organism evidence="1 2">
    <name type="scientific">Aspergillus glaucus CBS 516.65</name>
    <dbReference type="NCBI Taxonomy" id="1160497"/>
    <lineage>
        <taxon>Eukaryota</taxon>
        <taxon>Fungi</taxon>
        <taxon>Dikarya</taxon>
        <taxon>Ascomycota</taxon>
        <taxon>Pezizomycotina</taxon>
        <taxon>Eurotiomycetes</taxon>
        <taxon>Eurotiomycetidae</taxon>
        <taxon>Eurotiales</taxon>
        <taxon>Aspergillaceae</taxon>
        <taxon>Aspergillus</taxon>
        <taxon>Aspergillus subgen. Aspergillus</taxon>
    </lineage>
</organism>
<dbReference type="OrthoDB" id="4510570at2759"/>
<dbReference type="GeneID" id="34458329"/>